<accession>A0AA88XRZ6</accession>
<dbReference type="Gene3D" id="1.20.58.2220">
    <property type="entry name" value="Formin, FH2 domain"/>
    <property type="match status" value="1"/>
</dbReference>
<feature type="coiled-coil region" evidence="1">
    <location>
        <begin position="804"/>
        <end position="834"/>
    </location>
</feature>
<evidence type="ECO:0000313" key="5">
    <source>
        <dbReference type="EMBL" id="KAK3090633.1"/>
    </source>
</evidence>
<dbReference type="Pfam" id="PF17820">
    <property type="entry name" value="PDZ_6"/>
    <property type="match status" value="1"/>
</dbReference>
<dbReference type="PANTHER" id="PTHR45725:SF3">
    <property type="entry name" value="DELPHILIN"/>
    <property type="match status" value="1"/>
</dbReference>
<organism evidence="5 6">
    <name type="scientific">Pinctada imbricata</name>
    <name type="common">Atlantic pearl-oyster</name>
    <name type="synonym">Pinctada martensii</name>
    <dbReference type="NCBI Taxonomy" id="66713"/>
    <lineage>
        <taxon>Eukaryota</taxon>
        <taxon>Metazoa</taxon>
        <taxon>Spiralia</taxon>
        <taxon>Lophotrochozoa</taxon>
        <taxon>Mollusca</taxon>
        <taxon>Bivalvia</taxon>
        <taxon>Autobranchia</taxon>
        <taxon>Pteriomorphia</taxon>
        <taxon>Pterioida</taxon>
        <taxon>Pterioidea</taxon>
        <taxon>Pteriidae</taxon>
        <taxon>Pinctada</taxon>
    </lineage>
</organism>
<evidence type="ECO:0000313" key="6">
    <source>
        <dbReference type="Proteomes" id="UP001186944"/>
    </source>
</evidence>
<evidence type="ECO:0000259" key="3">
    <source>
        <dbReference type="PROSITE" id="PS50106"/>
    </source>
</evidence>
<dbReference type="InterPro" id="IPR042201">
    <property type="entry name" value="FH2_Formin_sf"/>
</dbReference>
<feature type="domain" description="FH2" evidence="4">
    <location>
        <begin position="645"/>
        <end position="943"/>
    </location>
</feature>
<dbReference type="InterPro" id="IPR036034">
    <property type="entry name" value="PDZ_sf"/>
</dbReference>
<dbReference type="Proteomes" id="UP001186944">
    <property type="component" value="Unassembled WGS sequence"/>
</dbReference>
<keyword evidence="6" id="KW-1185">Reference proteome</keyword>
<dbReference type="Gene3D" id="1.20.1160.20">
    <property type="match status" value="3"/>
</dbReference>
<dbReference type="SUPFAM" id="SSF101447">
    <property type="entry name" value="Formin homology 2 domain (FH2 domain)"/>
    <property type="match status" value="1"/>
</dbReference>
<dbReference type="InterPro" id="IPR041489">
    <property type="entry name" value="PDZ_6"/>
</dbReference>
<keyword evidence="1" id="KW-0175">Coiled coil</keyword>
<reference evidence="5" key="1">
    <citation type="submission" date="2019-08" db="EMBL/GenBank/DDBJ databases">
        <title>The improved chromosome-level genome for the pearl oyster Pinctada fucata martensii using PacBio sequencing and Hi-C.</title>
        <authorList>
            <person name="Zheng Z."/>
        </authorList>
    </citation>
    <scope>NUCLEOTIDE SEQUENCE</scope>
    <source>
        <strain evidence="5">ZZ-2019</strain>
        <tissue evidence="5">Adductor muscle</tissue>
    </source>
</reference>
<gene>
    <name evidence="5" type="ORF">FSP39_013290</name>
</gene>
<dbReference type="Pfam" id="PF02181">
    <property type="entry name" value="FH2"/>
    <property type="match status" value="1"/>
</dbReference>
<dbReference type="PANTHER" id="PTHR45725">
    <property type="entry name" value="FORMIN HOMOLOGY 2 FAMILY MEMBER"/>
    <property type="match status" value="1"/>
</dbReference>
<dbReference type="SMART" id="SM00498">
    <property type="entry name" value="FH2"/>
    <property type="match status" value="1"/>
</dbReference>
<name>A0AA88XRZ6_PINIB</name>
<feature type="domain" description="PDZ" evidence="3">
    <location>
        <begin position="118"/>
        <end position="195"/>
    </location>
</feature>
<proteinExistence type="predicted"/>
<evidence type="ECO:0000259" key="4">
    <source>
        <dbReference type="PROSITE" id="PS51444"/>
    </source>
</evidence>
<evidence type="ECO:0000256" key="1">
    <source>
        <dbReference type="SAM" id="Coils"/>
    </source>
</evidence>
<dbReference type="PROSITE" id="PS50106">
    <property type="entry name" value="PDZ"/>
    <property type="match status" value="1"/>
</dbReference>
<feature type="compositionally biased region" description="Polar residues" evidence="2">
    <location>
        <begin position="392"/>
        <end position="408"/>
    </location>
</feature>
<dbReference type="AlphaFoldDB" id="A0AA88XRZ6"/>
<comment type="caution">
    <text evidence="5">The sequence shown here is derived from an EMBL/GenBank/DDBJ whole genome shotgun (WGS) entry which is preliminary data.</text>
</comment>
<dbReference type="EMBL" id="VSWD01000010">
    <property type="protein sequence ID" value="KAK3090633.1"/>
    <property type="molecule type" value="Genomic_DNA"/>
</dbReference>
<dbReference type="InterPro" id="IPR015425">
    <property type="entry name" value="FH2_Formin"/>
</dbReference>
<dbReference type="Gene3D" id="2.30.42.10">
    <property type="match status" value="1"/>
</dbReference>
<dbReference type="SMART" id="SM00228">
    <property type="entry name" value="PDZ"/>
    <property type="match status" value="1"/>
</dbReference>
<evidence type="ECO:0008006" key="7">
    <source>
        <dbReference type="Google" id="ProtNLM"/>
    </source>
</evidence>
<feature type="region of interest" description="Disordered" evidence="2">
    <location>
        <begin position="392"/>
        <end position="415"/>
    </location>
</feature>
<dbReference type="PROSITE" id="PS51444">
    <property type="entry name" value="FH2"/>
    <property type="match status" value="1"/>
</dbReference>
<sequence length="943" mass="106907">MALVPFIMEEVYLPIYSDNIDFLTVHFTQMNEILGEDYEKKMAVVNVLKQYAEDRDVDMMARALAVILRTSQQMKIISQIRQFVPPRQRPRFDELYRHQYSILHPLDEGTQLRGEQSTVKVHRVDGNFGFVIKGNNPVSMETVDPGGPADKAGLQPGDVILRLNGIDVRRCSHSHLVQLLQDSGPSPVLDILRPFTDTRSTSSVSMSSTSSQASSQWMKASGQVITDKEGKSFRQRVEYLLTSKERSQMRKAMLQYDSSRNIAEFFNKVSNILDTPSKQLLWKFIVVKLPESHQEFCLNRINLSRESLLGKSQNPSMSSFQQQVDYLLTSKERTQLKRALQIYSQNRKVDNLIEDMEVILDTPSKGTLWMYIVPLLITEHQGYAREKLQLGKSSFSSDDESQNYTQRSGVKRSRGRLWKKMHPGYGMKYSHDDMELSWKRGQGKSYDMALMKELEETRKVVEEAKKLFQSGNRNNEEPDSEDESHLSTKYVTVIPIGQRVMMDHAPEFIPGLDRRRSSLLNGHSQSKSLPNGLNAPPEIIFTSESDSEVDVTEGRSPLSIKSGDSFNTRALTALKELDAAMAAEVSDIENGNAQISPLIGKSQVVTQASQFDPVKENKAGPTDIPPIAPVAPPPPPPVPPPAPDITPPPLAKMNVKRINWEKLDQRRVGNTIWEQLGDEDLDDVVKYLELEQHFCTQVNRAKISDKKTEVYILDPKKAYNLSILLGHLRLSVDQMKEALYLMDEEVLTPDVLKQLLAFAPSSIEMDKFESFNGDAEDFSKPDKFVFEMSRIPGYEQRLKAMLFKENFNEKVNEMKENLQNIRKASKELRNSKKLAKLLELILAMGNYMNKGNQRVGEAAGFKITFLNQLDITKTKDNKSTFLNVLADAVYNKFPSVLTVGEELPTVMIAGKVSDVMLNQELQDLRKVLQVIITYSIIPPLANF</sequence>
<dbReference type="InterPro" id="IPR001478">
    <property type="entry name" value="PDZ"/>
</dbReference>
<protein>
    <recommendedName>
        <fullName evidence="7">Delphilin</fullName>
    </recommendedName>
</protein>
<dbReference type="SUPFAM" id="SSF50156">
    <property type="entry name" value="PDZ domain-like"/>
    <property type="match status" value="1"/>
</dbReference>
<dbReference type="InterPro" id="IPR051425">
    <property type="entry name" value="Formin_Homology"/>
</dbReference>
<evidence type="ECO:0000256" key="2">
    <source>
        <dbReference type="SAM" id="MobiDB-lite"/>
    </source>
</evidence>